<dbReference type="Pfam" id="PF12666">
    <property type="entry name" value="PrgI"/>
    <property type="match status" value="1"/>
</dbReference>
<proteinExistence type="predicted"/>
<sequence length="152" mass="17054">MRFQTPQFIDIEDKIIGPLTIKQFVYLAGGAGLCFALYRFLPLFLAIILIIPVATLAGALAFYKVNNKGFVNLLEAMVRFVLNSKLYIWKKSEKKPQKTATTPSVSPTSLPHLSQSKLKDMMWKLGVKENENPVTAPEHTLPTDNFSGNRLQ</sequence>
<gene>
    <name evidence="3" type="ORF">COV34_03570</name>
</gene>
<name>A0A2H0QTZ7_9BACT</name>
<feature type="compositionally biased region" description="Polar residues" evidence="1">
    <location>
        <begin position="142"/>
        <end position="152"/>
    </location>
</feature>
<evidence type="ECO:0008006" key="5">
    <source>
        <dbReference type="Google" id="ProtNLM"/>
    </source>
</evidence>
<protein>
    <recommendedName>
        <fullName evidence="5">PrgI family protein</fullName>
    </recommendedName>
</protein>
<feature type="transmembrane region" description="Helical" evidence="2">
    <location>
        <begin position="43"/>
        <end position="63"/>
    </location>
</feature>
<keyword evidence="2" id="KW-0472">Membrane</keyword>
<dbReference type="EMBL" id="PCXL01000026">
    <property type="protein sequence ID" value="PIR37274.1"/>
    <property type="molecule type" value="Genomic_DNA"/>
</dbReference>
<comment type="caution">
    <text evidence="3">The sequence shown here is derived from an EMBL/GenBank/DDBJ whole genome shotgun (WGS) entry which is preliminary data.</text>
</comment>
<organism evidence="3 4">
    <name type="scientific">Candidatus Zambryskibacteria bacterium CG10_big_fil_rev_8_21_14_0_10_42_12</name>
    <dbReference type="NCBI Taxonomy" id="1975115"/>
    <lineage>
        <taxon>Bacteria</taxon>
        <taxon>Candidatus Zambryskiibacteriota</taxon>
    </lineage>
</organism>
<evidence type="ECO:0000313" key="4">
    <source>
        <dbReference type="Proteomes" id="UP000231333"/>
    </source>
</evidence>
<feature type="region of interest" description="Disordered" evidence="1">
    <location>
        <begin position="93"/>
        <end position="112"/>
    </location>
</feature>
<dbReference type="InterPro" id="IPR024414">
    <property type="entry name" value="Uncharacterised_PrgI"/>
</dbReference>
<dbReference type="Proteomes" id="UP000231333">
    <property type="component" value="Unassembled WGS sequence"/>
</dbReference>
<feature type="compositionally biased region" description="Polar residues" evidence="1">
    <location>
        <begin position="98"/>
        <end position="112"/>
    </location>
</feature>
<evidence type="ECO:0000256" key="2">
    <source>
        <dbReference type="SAM" id="Phobius"/>
    </source>
</evidence>
<accession>A0A2H0QTZ7</accession>
<keyword evidence="2" id="KW-1133">Transmembrane helix</keyword>
<feature type="transmembrane region" description="Helical" evidence="2">
    <location>
        <begin position="20"/>
        <end position="38"/>
    </location>
</feature>
<dbReference type="AlphaFoldDB" id="A0A2H0QTZ7"/>
<keyword evidence="2" id="KW-0812">Transmembrane</keyword>
<evidence type="ECO:0000256" key="1">
    <source>
        <dbReference type="SAM" id="MobiDB-lite"/>
    </source>
</evidence>
<feature type="region of interest" description="Disordered" evidence="1">
    <location>
        <begin position="132"/>
        <end position="152"/>
    </location>
</feature>
<evidence type="ECO:0000313" key="3">
    <source>
        <dbReference type="EMBL" id="PIR37274.1"/>
    </source>
</evidence>
<reference evidence="3 4" key="1">
    <citation type="submission" date="2017-09" db="EMBL/GenBank/DDBJ databases">
        <title>Depth-based differentiation of microbial function through sediment-hosted aquifers and enrichment of novel symbionts in the deep terrestrial subsurface.</title>
        <authorList>
            <person name="Probst A.J."/>
            <person name="Ladd B."/>
            <person name="Jarett J.K."/>
            <person name="Geller-Mcgrath D.E."/>
            <person name="Sieber C.M."/>
            <person name="Emerson J.B."/>
            <person name="Anantharaman K."/>
            <person name="Thomas B.C."/>
            <person name="Malmstrom R."/>
            <person name="Stieglmeier M."/>
            <person name="Klingl A."/>
            <person name="Woyke T."/>
            <person name="Ryan C.M."/>
            <person name="Banfield J.F."/>
        </authorList>
    </citation>
    <scope>NUCLEOTIDE SEQUENCE [LARGE SCALE GENOMIC DNA]</scope>
    <source>
        <strain evidence="3">CG10_big_fil_rev_8_21_14_0_10_42_12</strain>
    </source>
</reference>